<dbReference type="KEGG" id="rgi:RGI145_16545"/>
<dbReference type="InterPro" id="IPR005064">
    <property type="entry name" value="BUG"/>
</dbReference>
<feature type="chain" id="PRO_5009871203" evidence="2">
    <location>
        <begin position="29"/>
        <end position="330"/>
    </location>
</feature>
<dbReference type="SUPFAM" id="SSF53850">
    <property type="entry name" value="Periplasmic binding protein-like II"/>
    <property type="match status" value="1"/>
</dbReference>
<dbReference type="PANTHER" id="PTHR42928:SF5">
    <property type="entry name" value="BLR1237 PROTEIN"/>
    <property type="match status" value="1"/>
</dbReference>
<dbReference type="Gene3D" id="3.40.190.150">
    <property type="entry name" value="Bordetella uptake gene, domain 1"/>
    <property type="match status" value="1"/>
</dbReference>
<organism evidence="3 4">
    <name type="scientific">Roseomonas gilardii</name>
    <dbReference type="NCBI Taxonomy" id="257708"/>
    <lineage>
        <taxon>Bacteria</taxon>
        <taxon>Pseudomonadati</taxon>
        <taxon>Pseudomonadota</taxon>
        <taxon>Alphaproteobacteria</taxon>
        <taxon>Acetobacterales</taxon>
        <taxon>Roseomonadaceae</taxon>
        <taxon>Roseomonas</taxon>
    </lineage>
</organism>
<dbReference type="eggNOG" id="COG3181">
    <property type="taxonomic scope" value="Bacteria"/>
</dbReference>
<dbReference type="STRING" id="257708.RGI145_16545"/>
<dbReference type="RefSeq" id="WP_075799242.1">
    <property type="nucleotide sequence ID" value="NZ_CP015583.1"/>
</dbReference>
<dbReference type="Proteomes" id="UP000185494">
    <property type="component" value="Chromosome 1"/>
</dbReference>
<dbReference type="EMBL" id="CP015583">
    <property type="protein sequence ID" value="APT58479.1"/>
    <property type="molecule type" value="Genomic_DNA"/>
</dbReference>
<dbReference type="CDD" id="cd13578">
    <property type="entry name" value="PBP2_Bug27"/>
    <property type="match status" value="1"/>
</dbReference>
<dbReference type="Pfam" id="PF03401">
    <property type="entry name" value="TctC"/>
    <property type="match status" value="1"/>
</dbReference>
<evidence type="ECO:0000256" key="1">
    <source>
        <dbReference type="ARBA" id="ARBA00006987"/>
    </source>
</evidence>
<name>A0A1L7AIG1_9PROT</name>
<accession>A0A1L7AIG1</accession>
<evidence type="ECO:0000313" key="3">
    <source>
        <dbReference type="EMBL" id="APT58479.1"/>
    </source>
</evidence>
<sequence length="330" mass="35164">MQRRGLLRASLLTPILGAPALLSRAARAEMAWPERTVTIVSPFAPGSSSDIVARAIGVQMQQGIGKPVVVENRPGATGEIGARFVIRSAPDGHTLMHAPISTWAINIALRPNLGYDPVRDFTGLSQTVRTPNVLVVNPAQVKAGNLAELVEWLKARKGATSYSTSGVGSSDHLTMEMFKQFTGTEISHIPYAGGAPATTDLIAGNVQLSFQNLGSILPQICDGRVKPILITSEARSALLPEVPTGIEAGLQGFTVYSWQAIGGPAGMAPDLANRIHAAILAALRHPDTRRRMDEIGFEVVGSTPAEFAAFQKGEIARWKEVVRRGNITPD</sequence>
<dbReference type="PANTHER" id="PTHR42928">
    <property type="entry name" value="TRICARBOXYLATE-BINDING PROTEIN"/>
    <property type="match status" value="1"/>
</dbReference>
<dbReference type="Gene3D" id="3.40.190.10">
    <property type="entry name" value="Periplasmic binding protein-like II"/>
    <property type="match status" value="1"/>
</dbReference>
<dbReference type="InterPro" id="IPR042100">
    <property type="entry name" value="Bug_dom1"/>
</dbReference>
<comment type="similarity">
    <text evidence="1">Belongs to the UPF0065 (bug) family.</text>
</comment>
<keyword evidence="2" id="KW-0732">Signal</keyword>
<protein>
    <submittedName>
        <fullName evidence="3">LacI family transcriptional regulator</fullName>
    </submittedName>
</protein>
<dbReference type="PIRSF" id="PIRSF017082">
    <property type="entry name" value="YflP"/>
    <property type="match status" value="1"/>
</dbReference>
<feature type="signal peptide" evidence="2">
    <location>
        <begin position="1"/>
        <end position="28"/>
    </location>
</feature>
<dbReference type="AlphaFoldDB" id="A0A1L7AIG1"/>
<evidence type="ECO:0000313" key="4">
    <source>
        <dbReference type="Proteomes" id="UP000185494"/>
    </source>
</evidence>
<reference evidence="3 4" key="1">
    <citation type="submission" date="2016-05" db="EMBL/GenBank/DDBJ databases">
        <title>Complete Genome and Methylome Analysis of Psychrotrophic Bacterial Isolates from Antarctic Lake Untersee.</title>
        <authorList>
            <person name="Fomenkov A."/>
            <person name="Akimov V.N."/>
            <person name="Vasilyeva L.V."/>
            <person name="Andersen D."/>
            <person name="Vincze T."/>
            <person name="Roberts R.J."/>
        </authorList>
    </citation>
    <scope>NUCLEOTIDE SEQUENCE [LARGE SCALE GENOMIC DNA]</scope>
    <source>
        <strain evidence="3 4">U14-5</strain>
    </source>
</reference>
<proteinExistence type="inferred from homology"/>
<gene>
    <name evidence="3" type="ORF">RGI145_16545</name>
</gene>
<evidence type="ECO:0000256" key="2">
    <source>
        <dbReference type="SAM" id="SignalP"/>
    </source>
</evidence>